<comment type="caution">
    <text evidence="2">The sequence shown here is derived from an EMBL/GenBank/DDBJ whole genome shotgun (WGS) entry which is preliminary data.</text>
</comment>
<proteinExistence type="predicted"/>
<evidence type="ECO:0000313" key="2">
    <source>
        <dbReference type="EMBL" id="GGF60055.1"/>
    </source>
</evidence>
<keyword evidence="1" id="KW-0732">Signal</keyword>
<reference evidence="2" key="1">
    <citation type="journal article" date="2014" name="Int. J. Syst. Evol. Microbiol.">
        <title>Complete genome sequence of Corynebacterium casei LMG S-19264T (=DSM 44701T), isolated from a smear-ripened cheese.</title>
        <authorList>
            <consortium name="US DOE Joint Genome Institute (JGI-PGF)"/>
            <person name="Walter F."/>
            <person name="Albersmeier A."/>
            <person name="Kalinowski J."/>
            <person name="Ruckert C."/>
        </authorList>
    </citation>
    <scope>NUCLEOTIDE SEQUENCE</scope>
    <source>
        <strain evidence="2">CGMCC 1.15254</strain>
    </source>
</reference>
<evidence type="ECO:0000256" key="1">
    <source>
        <dbReference type="SAM" id="SignalP"/>
    </source>
</evidence>
<protein>
    <submittedName>
        <fullName evidence="2">Uncharacterized protein</fullName>
    </submittedName>
</protein>
<dbReference type="EMBL" id="BMHV01000007">
    <property type="protein sequence ID" value="GGF60055.1"/>
    <property type="molecule type" value="Genomic_DNA"/>
</dbReference>
<accession>A0A917BY58</accession>
<sequence>MKRTTLILSAVSAVALITLTTLAVAQDNSKPNYNGWCPNGGPGGGYGYMMRGHGNGMGFGMMNGPRMGRFMQDGNYDLQLTPERVKEIMEGRLAWRGNDNLKVGDVTTDQDGNIIAKLVTKDNSLVETFKIDPKTGAQTPLR</sequence>
<dbReference type="AlphaFoldDB" id="A0A917BY58"/>
<gene>
    <name evidence="2" type="ORF">GCM10011332_12200</name>
</gene>
<feature type="chain" id="PRO_5037180259" evidence="1">
    <location>
        <begin position="26"/>
        <end position="142"/>
    </location>
</feature>
<reference evidence="2" key="2">
    <citation type="submission" date="2020-09" db="EMBL/GenBank/DDBJ databases">
        <authorList>
            <person name="Sun Q."/>
            <person name="Zhou Y."/>
        </authorList>
    </citation>
    <scope>NUCLEOTIDE SEQUENCE</scope>
    <source>
        <strain evidence="2">CGMCC 1.15254</strain>
    </source>
</reference>
<organism evidence="2 3">
    <name type="scientific">Terasakiella brassicae</name>
    <dbReference type="NCBI Taxonomy" id="1634917"/>
    <lineage>
        <taxon>Bacteria</taxon>
        <taxon>Pseudomonadati</taxon>
        <taxon>Pseudomonadota</taxon>
        <taxon>Alphaproteobacteria</taxon>
        <taxon>Rhodospirillales</taxon>
        <taxon>Terasakiellaceae</taxon>
        <taxon>Terasakiella</taxon>
    </lineage>
</organism>
<feature type="signal peptide" evidence="1">
    <location>
        <begin position="1"/>
        <end position="25"/>
    </location>
</feature>
<evidence type="ECO:0000313" key="3">
    <source>
        <dbReference type="Proteomes" id="UP000632498"/>
    </source>
</evidence>
<name>A0A917BY58_9PROT</name>
<dbReference type="RefSeq" id="WP_188662835.1">
    <property type="nucleotide sequence ID" value="NZ_BMHV01000007.1"/>
</dbReference>
<keyword evidence="3" id="KW-1185">Reference proteome</keyword>
<dbReference type="Proteomes" id="UP000632498">
    <property type="component" value="Unassembled WGS sequence"/>
</dbReference>